<dbReference type="VEuPathDB" id="FungiDB:FUN_017805"/>
<evidence type="ECO:0000256" key="1">
    <source>
        <dbReference type="SAM" id="MobiDB-lite"/>
    </source>
</evidence>
<dbReference type="Proteomes" id="UP000234323">
    <property type="component" value="Unassembled WGS sequence"/>
</dbReference>
<comment type="caution">
    <text evidence="2">The sequence shown here is derived from an EMBL/GenBank/DDBJ whole genome shotgun (WGS) entry which is preliminary data.</text>
</comment>
<feature type="region of interest" description="Disordered" evidence="1">
    <location>
        <begin position="1"/>
        <end position="21"/>
    </location>
</feature>
<sequence>MPKQIRKQSIKGKSATSVPVNSTKLRPMVQCYCKKCNGDLVETRTRNVHKAEEHRLQESIERLKRDREKKRNKHKIHNLRSSKSISESVERQPVDTSSPPQSHNIPTIENDHLISDDEDLEPVVVKKKRRRNDQNYQFETDPFVNEEEVLGDDPEIDNSDFENLNNNTKLKFNDSWILLWIFKYQERFKLPDVAINSLIGFFNLVLKDADLQRFDKFPPTAHIARKFLEIKKKSKTYAVCPECNKLYNIANITPSDQSDSEFNGFRCDHVEFPNHTMRNQRESCGTELLKRVPVVNGYIWKPKMIYPLPCLKTQLSIMY</sequence>
<dbReference type="VEuPathDB" id="FungiDB:RhiirA1_391140"/>
<proteinExistence type="predicted"/>
<protein>
    <recommendedName>
        <fullName evidence="4">Transposase domain-containing protein</fullName>
    </recommendedName>
</protein>
<feature type="compositionally biased region" description="Basic residues" evidence="1">
    <location>
        <begin position="67"/>
        <end position="80"/>
    </location>
</feature>
<keyword evidence="3" id="KW-1185">Reference proteome</keyword>
<feature type="region of interest" description="Disordered" evidence="1">
    <location>
        <begin position="60"/>
        <end position="112"/>
    </location>
</feature>
<accession>A0A2I1HCU5</accession>
<dbReference type="EMBL" id="LLXI01002277">
    <property type="protein sequence ID" value="PKY56713.1"/>
    <property type="molecule type" value="Genomic_DNA"/>
</dbReference>
<feature type="compositionally biased region" description="Polar residues" evidence="1">
    <location>
        <begin position="94"/>
        <end position="107"/>
    </location>
</feature>
<reference evidence="2 3" key="1">
    <citation type="submission" date="2015-10" db="EMBL/GenBank/DDBJ databases">
        <title>Genome analyses suggest a sexual origin of heterokaryosis in a supposedly ancient asexual fungus.</title>
        <authorList>
            <person name="Ropars J."/>
            <person name="Sedzielewska K."/>
            <person name="Noel J."/>
            <person name="Charron P."/>
            <person name="Farinelli L."/>
            <person name="Marton T."/>
            <person name="Kruger M."/>
            <person name="Pelin A."/>
            <person name="Brachmann A."/>
            <person name="Corradi N."/>
        </authorList>
    </citation>
    <scope>NUCLEOTIDE SEQUENCE [LARGE SCALE GENOMIC DNA]</scope>
    <source>
        <strain evidence="2 3">A4</strain>
    </source>
</reference>
<evidence type="ECO:0000313" key="3">
    <source>
        <dbReference type="Proteomes" id="UP000234323"/>
    </source>
</evidence>
<evidence type="ECO:0000313" key="2">
    <source>
        <dbReference type="EMBL" id="PKY56713.1"/>
    </source>
</evidence>
<name>A0A2I1HCU5_9GLOM</name>
<organism evidence="2 3">
    <name type="scientific">Rhizophagus irregularis</name>
    <dbReference type="NCBI Taxonomy" id="588596"/>
    <lineage>
        <taxon>Eukaryota</taxon>
        <taxon>Fungi</taxon>
        <taxon>Fungi incertae sedis</taxon>
        <taxon>Mucoromycota</taxon>
        <taxon>Glomeromycotina</taxon>
        <taxon>Glomeromycetes</taxon>
        <taxon>Glomerales</taxon>
        <taxon>Glomeraceae</taxon>
        <taxon>Rhizophagus</taxon>
    </lineage>
</organism>
<feature type="compositionally biased region" description="Basic residues" evidence="1">
    <location>
        <begin position="1"/>
        <end position="10"/>
    </location>
</feature>
<dbReference type="AlphaFoldDB" id="A0A2I1HCU5"/>
<gene>
    <name evidence="2" type="ORF">RhiirA4_428451</name>
</gene>
<dbReference type="VEuPathDB" id="FungiDB:RhiirFUN_002930"/>
<evidence type="ECO:0008006" key="4">
    <source>
        <dbReference type="Google" id="ProtNLM"/>
    </source>
</evidence>